<dbReference type="InterPro" id="IPR003599">
    <property type="entry name" value="Ig_sub"/>
</dbReference>
<evidence type="ECO:0000256" key="3">
    <source>
        <dbReference type="ARBA" id="ARBA00023157"/>
    </source>
</evidence>
<accession>K1RQX1</accession>
<dbReference type="InParanoid" id="K1RQX1"/>
<dbReference type="PANTHER" id="PTHR11640">
    <property type="entry name" value="NEPHRIN"/>
    <property type="match status" value="1"/>
</dbReference>
<feature type="domain" description="Ig-like" evidence="6">
    <location>
        <begin position="342"/>
        <end position="422"/>
    </location>
</feature>
<feature type="domain" description="Ig-like" evidence="6">
    <location>
        <begin position="153"/>
        <end position="246"/>
    </location>
</feature>
<reference evidence="7" key="1">
    <citation type="journal article" date="2012" name="Nature">
        <title>The oyster genome reveals stress adaptation and complexity of shell formation.</title>
        <authorList>
            <person name="Zhang G."/>
            <person name="Fang X."/>
            <person name="Guo X."/>
            <person name="Li L."/>
            <person name="Luo R."/>
            <person name="Xu F."/>
            <person name="Yang P."/>
            <person name="Zhang L."/>
            <person name="Wang X."/>
            <person name="Qi H."/>
            <person name="Xiong Z."/>
            <person name="Que H."/>
            <person name="Xie Y."/>
            <person name="Holland P.W."/>
            <person name="Paps J."/>
            <person name="Zhu Y."/>
            <person name="Wu F."/>
            <person name="Chen Y."/>
            <person name="Wang J."/>
            <person name="Peng C."/>
            <person name="Meng J."/>
            <person name="Yang L."/>
            <person name="Liu J."/>
            <person name="Wen B."/>
            <person name="Zhang N."/>
            <person name="Huang Z."/>
            <person name="Zhu Q."/>
            <person name="Feng Y."/>
            <person name="Mount A."/>
            <person name="Hedgecock D."/>
            <person name="Xu Z."/>
            <person name="Liu Y."/>
            <person name="Domazet-Loso T."/>
            <person name="Du Y."/>
            <person name="Sun X."/>
            <person name="Zhang S."/>
            <person name="Liu B."/>
            <person name="Cheng P."/>
            <person name="Jiang X."/>
            <person name="Li J."/>
            <person name="Fan D."/>
            <person name="Wang W."/>
            <person name="Fu W."/>
            <person name="Wang T."/>
            <person name="Wang B."/>
            <person name="Zhang J."/>
            <person name="Peng Z."/>
            <person name="Li Y."/>
            <person name="Li N."/>
            <person name="Wang J."/>
            <person name="Chen M."/>
            <person name="He Y."/>
            <person name="Tan F."/>
            <person name="Song X."/>
            <person name="Zheng Q."/>
            <person name="Huang R."/>
            <person name="Yang H."/>
            <person name="Du X."/>
            <person name="Chen L."/>
            <person name="Yang M."/>
            <person name="Gaffney P.M."/>
            <person name="Wang S."/>
            <person name="Luo L."/>
            <person name="She Z."/>
            <person name="Ming Y."/>
            <person name="Huang W."/>
            <person name="Zhang S."/>
            <person name="Huang B."/>
            <person name="Zhang Y."/>
            <person name="Qu T."/>
            <person name="Ni P."/>
            <person name="Miao G."/>
            <person name="Wang J."/>
            <person name="Wang Q."/>
            <person name="Steinberg C.E."/>
            <person name="Wang H."/>
            <person name="Li N."/>
            <person name="Qian L."/>
            <person name="Zhang G."/>
            <person name="Li Y."/>
            <person name="Yang H."/>
            <person name="Liu X."/>
            <person name="Wang J."/>
            <person name="Yin Y."/>
            <person name="Wang J."/>
        </authorList>
    </citation>
    <scope>NUCLEOTIDE SEQUENCE [LARGE SCALE GENOMIC DNA]</scope>
    <source>
        <strain evidence="7">05x7-T-G4-1.051#20</strain>
    </source>
</reference>
<evidence type="ECO:0000259" key="6">
    <source>
        <dbReference type="PROSITE" id="PS50835"/>
    </source>
</evidence>
<dbReference type="InterPro" id="IPR007110">
    <property type="entry name" value="Ig-like_dom"/>
</dbReference>
<keyword evidence="5" id="KW-0393">Immunoglobulin domain</keyword>
<dbReference type="Gene3D" id="2.60.40.10">
    <property type="entry name" value="Immunoglobulins"/>
    <property type="match status" value="3"/>
</dbReference>
<dbReference type="GO" id="GO:0098609">
    <property type="term" value="P:cell-cell adhesion"/>
    <property type="evidence" value="ECO:0007669"/>
    <property type="project" value="TreeGrafter"/>
</dbReference>
<feature type="domain" description="Ig-like" evidence="6">
    <location>
        <begin position="258"/>
        <end position="339"/>
    </location>
</feature>
<dbReference type="EMBL" id="JH817725">
    <property type="protein sequence ID" value="EKC36806.1"/>
    <property type="molecule type" value="Genomic_DNA"/>
</dbReference>
<evidence type="ECO:0000256" key="1">
    <source>
        <dbReference type="ARBA" id="ARBA00004479"/>
    </source>
</evidence>
<dbReference type="InterPro" id="IPR036179">
    <property type="entry name" value="Ig-like_dom_sf"/>
</dbReference>
<keyword evidence="3" id="KW-1015">Disulfide bond</keyword>
<organism evidence="7">
    <name type="scientific">Magallana gigas</name>
    <name type="common">Pacific oyster</name>
    <name type="synonym">Crassostrea gigas</name>
    <dbReference type="NCBI Taxonomy" id="29159"/>
    <lineage>
        <taxon>Eukaryota</taxon>
        <taxon>Metazoa</taxon>
        <taxon>Spiralia</taxon>
        <taxon>Lophotrochozoa</taxon>
        <taxon>Mollusca</taxon>
        <taxon>Bivalvia</taxon>
        <taxon>Autobranchia</taxon>
        <taxon>Pteriomorphia</taxon>
        <taxon>Ostreida</taxon>
        <taxon>Ostreoidea</taxon>
        <taxon>Ostreidae</taxon>
        <taxon>Magallana</taxon>
    </lineage>
</organism>
<dbReference type="SMART" id="SM00409">
    <property type="entry name" value="IG"/>
    <property type="match status" value="3"/>
</dbReference>
<name>K1RQX1_MAGGI</name>
<dbReference type="PROSITE" id="PS50835">
    <property type="entry name" value="IG_LIKE"/>
    <property type="match status" value="4"/>
</dbReference>
<dbReference type="GO" id="GO:0005886">
    <property type="term" value="C:plasma membrane"/>
    <property type="evidence" value="ECO:0007669"/>
    <property type="project" value="TreeGrafter"/>
</dbReference>
<proteinExistence type="predicted"/>
<dbReference type="GO" id="GO:0050839">
    <property type="term" value="F:cell adhesion molecule binding"/>
    <property type="evidence" value="ECO:0007669"/>
    <property type="project" value="TreeGrafter"/>
</dbReference>
<protein>
    <submittedName>
        <fullName evidence="7">Basal cell adhesion molecule</fullName>
    </submittedName>
</protein>
<dbReference type="InterPro" id="IPR013783">
    <property type="entry name" value="Ig-like_fold"/>
</dbReference>
<dbReference type="InterPro" id="IPR051275">
    <property type="entry name" value="Cell_adhesion_signaling"/>
</dbReference>
<dbReference type="HOGENOM" id="CLU_363008_0_0_1"/>
<evidence type="ECO:0000313" key="7">
    <source>
        <dbReference type="EMBL" id="EKC36806.1"/>
    </source>
</evidence>
<comment type="subcellular location">
    <subcellularLocation>
        <location evidence="1">Membrane</location>
        <topology evidence="1">Single-pass type I membrane protein</topology>
    </subcellularLocation>
</comment>
<dbReference type="PANTHER" id="PTHR11640:SF31">
    <property type="entry name" value="IRREGULAR CHIASM C-ROUGHEST PROTEIN-RELATED"/>
    <property type="match status" value="1"/>
</dbReference>
<dbReference type="GO" id="GO:0005911">
    <property type="term" value="C:cell-cell junction"/>
    <property type="evidence" value="ECO:0007669"/>
    <property type="project" value="TreeGrafter"/>
</dbReference>
<dbReference type="AlphaFoldDB" id="K1RQX1"/>
<keyword evidence="2" id="KW-0472">Membrane</keyword>
<feature type="domain" description="Ig-like" evidence="6">
    <location>
        <begin position="443"/>
        <end position="521"/>
    </location>
</feature>
<sequence length="770" mass="84756">MINGFYTVSYTKIAVRDDDNQLVTCRATNATGESLKIEAKVRVQVDVKITLNGVKNLTDGDTANISCTVSGSLYEPSSVMFVCISSACTSLMNQTSQTINTVYDNASETFTTVLQAAPFSVTSDLNEVWIICPVSLNGSVLFSRDNVSVFYGPYQDSVYLTGSSDWYEGYPGGLTCYSTLSNPAVTLTWYNGSTVFSPDTPVSVIKRNSAYGYYETRQEWDFKYSRYFSGSNISCVATGHQNKTVIKTRQFGVIHFAPELVILGNSIIDEGDTLNLTCEVIAASPMTNASWGPIADGSDELVIANVQRNQDGNYYNCFAENLIITSGYSTDILQNQTVSDGPDISLSWIRTVNEGTSLTIQPYIRGNPEPVKFTWKKEGSDAVVSTDKNLLLENATREQAGVYIFEATSVRQRENNATEEVTGNASIIVEVKYGLGESLSLSPNISVIEFNEGDPVPQITCLAECVPECNFKWNQYYRNTMRHRSINAVLDLDNASSALVGIYMCEAIYNGDQNRIRRNVTFELRVKYKPKIESVAVNDFNINLYSEGTPITTTAKVRAYPAAKLTWGIRNDRFTNQFLPLGSPRPLNSSLTNQTYSTCEGEELNMTASFLSNPGPWMGWYLSPDTSGIPLYYTDERGFGSIIHHTNYHIPFVYKYMFGAWIVEAENYGGGPVGRAYIEVVQHPNCSGNVHSTFSVPHTTTSVQSTTLSAGNMAPSQGSGQTGVIVGSVIGSLLLIAIIVGGAIVFMRHRKNKKGNIKLHQFDLGMTRKT</sequence>
<evidence type="ECO:0000256" key="5">
    <source>
        <dbReference type="ARBA" id="ARBA00023319"/>
    </source>
</evidence>
<gene>
    <name evidence="7" type="ORF">CGI_10017438</name>
</gene>
<evidence type="ECO:0000256" key="2">
    <source>
        <dbReference type="ARBA" id="ARBA00023136"/>
    </source>
</evidence>
<keyword evidence="4" id="KW-0325">Glycoprotein</keyword>
<evidence type="ECO:0000256" key="4">
    <source>
        <dbReference type="ARBA" id="ARBA00023180"/>
    </source>
</evidence>
<dbReference type="SUPFAM" id="SSF48726">
    <property type="entry name" value="Immunoglobulin"/>
    <property type="match status" value="3"/>
</dbReference>
<dbReference type="CDD" id="cd12087">
    <property type="entry name" value="TM_EGFR-like"/>
    <property type="match status" value="1"/>
</dbReference>